<evidence type="ECO:0000256" key="4">
    <source>
        <dbReference type="ARBA" id="ARBA00022723"/>
    </source>
</evidence>
<dbReference type="InterPro" id="IPR040025">
    <property type="entry name" value="Znf622/Rei1/Reh1"/>
</dbReference>
<dbReference type="InterPro" id="IPR041661">
    <property type="entry name" value="ZN622/Rei1/Reh1_Znf-C2H2"/>
</dbReference>
<dbReference type="Pfam" id="PF12756">
    <property type="entry name" value="zf-C2H2_2"/>
    <property type="match status" value="1"/>
</dbReference>
<feature type="compositionally biased region" description="Basic and acidic residues" evidence="9">
    <location>
        <begin position="544"/>
        <end position="560"/>
    </location>
</feature>
<evidence type="ECO:0000256" key="1">
    <source>
        <dbReference type="ARBA" id="ARBA00004496"/>
    </source>
</evidence>
<dbReference type="Proteomes" id="UP000800036">
    <property type="component" value="Unassembled WGS sequence"/>
</dbReference>
<dbReference type="InterPro" id="IPR013087">
    <property type="entry name" value="Znf_C2H2_type"/>
</dbReference>
<dbReference type="Gene3D" id="3.30.160.60">
    <property type="entry name" value="Classic Zinc Finger"/>
    <property type="match status" value="1"/>
</dbReference>
<comment type="subcellular location">
    <subcellularLocation>
        <location evidence="1">Cytoplasm</location>
    </subcellularLocation>
</comment>
<accession>A0A6A5UT31</accession>
<comment type="similarity">
    <text evidence="8">Belongs to the REI1 family.</text>
</comment>
<dbReference type="GO" id="GO:0005737">
    <property type="term" value="C:cytoplasm"/>
    <property type="evidence" value="ECO:0007669"/>
    <property type="project" value="UniProtKB-SubCell"/>
</dbReference>
<dbReference type="GO" id="GO:0003676">
    <property type="term" value="F:nucleic acid binding"/>
    <property type="evidence" value="ECO:0007669"/>
    <property type="project" value="InterPro"/>
</dbReference>
<evidence type="ECO:0000256" key="5">
    <source>
        <dbReference type="ARBA" id="ARBA00022737"/>
    </source>
</evidence>
<dbReference type="GO" id="GO:0030687">
    <property type="term" value="C:preribosome, large subunit precursor"/>
    <property type="evidence" value="ECO:0007669"/>
    <property type="project" value="TreeGrafter"/>
</dbReference>
<feature type="domain" description="C2H2-type" evidence="10">
    <location>
        <begin position="17"/>
        <end position="39"/>
    </location>
</feature>
<dbReference type="AlphaFoldDB" id="A0A6A5UT31"/>
<evidence type="ECO:0000259" key="10">
    <source>
        <dbReference type="PROSITE" id="PS00028"/>
    </source>
</evidence>
<keyword evidence="5" id="KW-0677">Repeat</keyword>
<feature type="compositionally biased region" description="Basic residues" evidence="9">
    <location>
        <begin position="395"/>
        <end position="407"/>
    </location>
</feature>
<dbReference type="OrthoDB" id="19329at2759"/>
<name>A0A6A5UT31_9PLEO</name>
<evidence type="ECO:0000256" key="6">
    <source>
        <dbReference type="ARBA" id="ARBA00022771"/>
    </source>
</evidence>
<evidence type="ECO:0000313" key="11">
    <source>
        <dbReference type="EMBL" id="KAF1967129.1"/>
    </source>
</evidence>
<dbReference type="PANTHER" id="PTHR13182:SF8">
    <property type="entry name" value="CYTOPLASMIC 60S SUBUNIT BIOGENESIS FACTOR ZNF622"/>
    <property type="match status" value="1"/>
</dbReference>
<evidence type="ECO:0000256" key="8">
    <source>
        <dbReference type="ARBA" id="ARBA00034126"/>
    </source>
</evidence>
<feature type="region of interest" description="Disordered" evidence="9">
    <location>
        <begin position="156"/>
        <end position="212"/>
    </location>
</feature>
<dbReference type="Pfam" id="PF12874">
    <property type="entry name" value="zf-met"/>
    <property type="match status" value="1"/>
</dbReference>
<keyword evidence="6" id="KW-0863">Zinc-finger</keyword>
<feature type="domain" description="C2H2-type" evidence="10">
    <location>
        <begin position="82"/>
        <end position="104"/>
    </location>
</feature>
<feature type="compositionally biased region" description="Basic and acidic residues" evidence="9">
    <location>
        <begin position="408"/>
        <end position="421"/>
    </location>
</feature>
<keyword evidence="7" id="KW-0862">Zinc</keyword>
<dbReference type="InterPro" id="IPR036236">
    <property type="entry name" value="Znf_C2H2_sf"/>
</dbReference>
<feature type="region of interest" description="Disordered" evidence="9">
    <location>
        <begin position="471"/>
        <end position="507"/>
    </location>
</feature>
<protein>
    <submittedName>
        <fullName evidence="11">Pre-60S factor REI1</fullName>
    </submittedName>
</protein>
<dbReference type="SUPFAM" id="SSF57667">
    <property type="entry name" value="beta-beta-alpha zinc fingers"/>
    <property type="match status" value="2"/>
</dbReference>
<feature type="region of interest" description="Disordered" evidence="9">
    <location>
        <begin position="524"/>
        <end position="560"/>
    </location>
</feature>
<dbReference type="GO" id="GO:0042273">
    <property type="term" value="P:ribosomal large subunit biogenesis"/>
    <property type="evidence" value="ECO:0007669"/>
    <property type="project" value="TreeGrafter"/>
</dbReference>
<keyword evidence="2" id="KW-0963">Cytoplasm</keyword>
<evidence type="ECO:0000256" key="9">
    <source>
        <dbReference type="SAM" id="MobiDB-lite"/>
    </source>
</evidence>
<feature type="region of interest" description="Disordered" evidence="9">
    <location>
        <begin position="329"/>
        <end position="421"/>
    </location>
</feature>
<dbReference type="SMART" id="SM00451">
    <property type="entry name" value="ZnF_U1"/>
    <property type="match status" value="2"/>
</dbReference>
<dbReference type="PROSITE" id="PS00028">
    <property type="entry name" value="ZINC_FINGER_C2H2_1"/>
    <property type="match status" value="2"/>
</dbReference>
<gene>
    <name evidence="11" type="ORF">BU23DRAFT_559676</name>
</gene>
<keyword evidence="4" id="KW-0479">Metal-binding</keyword>
<evidence type="ECO:0000256" key="2">
    <source>
        <dbReference type="ARBA" id="ARBA00022490"/>
    </source>
</evidence>
<dbReference type="PANTHER" id="PTHR13182">
    <property type="entry name" value="ZINC FINGER PROTEIN 622"/>
    <property type="match status" value="1"/>
</dbReference>
<keyword evidence="12" id="KW-1185">Reference proteome</keyword>
<keyword evidence="3" id="KW-0690">Ribosome biogenesis</keyword>
<sequence length="560" mass="62405">MTTQAAPSVQSTHPFTCNTCQVAFRSGELQRGHMQTDWHRYNLKRRVASLPPLSSEVFTEKVLANKASQAATAAKASFEKSCAACQKTYYSENAYNNHLNSQKHRVNVAKAGLDDTASMTGSVMSSAFSLGESMASTADSEPTELDPEVEREFSAVVDGIKNTDLDASEPVSRRPTRPHASQQGHKPEHPLSPTATNESTQDGDKASVASSSKIQTDPLQDCLFCNYRSPNFSLNLHHMGRHHGMFIPEKDYLVEPENLINYLHEKIHEQYECLKCHKHANSAYGVQTHMRDRGHCMIGFETDEELVEIGEFYDFRSSYADADQFRELQDEMESDDSTSTAGGGVKLGAARKTVTRTEDDAAISGGEEDEGWETDSTVSSVPTDEITAIPIDRSHRLKQLNKSKHHAHGDPRPHKNADGFHSHAHATPVAVYHDEYELHLPTGRTAGHRSLNKYYRQNLRSYPGVAERMEAAQRRAIPGATTSDEDGDVNSDHDARGRSGQVTRANDDLGLIGVSDSKMAWLRSAEKREQKRAQRAQNRYQAGNERRANFQKHFRDPLLQ</sequence>
<dbReference type="GO" id="GO:0008270">
    <property type="term" value="F:zinc ion binding"/>
    <property type="evidence" value="ECO:0007669"/>
    <property type="project" value="UniProtKB-KW"/>
</dbReference>
<reference evidence="11" key="1">
    <citation type="journal article" date="2020" name="Stud. Mycol.">
        <title>101 Dothideomycetes genomes: a test case for predicting lifestyles and emergence of pathogens.</title>
        <authorList>
            <person name="Haridas S."/>
            <person name="Albert R."/>
            <person name="Binder M."/>
            <person name="Bloem J."/>
            <person name="Labutti K."/>
            <person name="Salamov A."/>
            <person name="Andreopoulos B."/>
            <person name="Baker S."/>
            <person name="Barry K."/>
            <person name="Bills G."/>
            <person name="Bluhm B."/>
            <person name="Cannon C."/>
            <person name="Castanera R."/>
            <person name="Culley D."/>
            <person name="Daum C."/>
            <person name="Ezra D."/>
            <person name="Gonzalez J."/>
            <person name="Henrissat B."/>
            <person name="Kuo A."/>
            <person name="Liang C."/>
            <person name="Lipzen A."/>
            <person name="Lutzoni F."/>
            <person name="Magnuson J."/>
            <person name="Mondo S."/>
            <person name="Nolan M."/>
            <person name="Ohm R."/>
            <person name="Pangilinan J."/>
            <person name="Park H.-J."/>
            <person name="Ramirez L."/>
            <person name="Alfaro M."/>
            <person name="Sun H."/>
            <person name="Tritt A."/>
            <person name="Yoshinaga Y."/>
            <person name="Zwiers L.-H."/>
            <person name="Turgeon B."/>
            <person name="Goodwin S."/>
            <person name="Spatafora J."/>
            <person name="Crous P."/>
            <person name="Grigoriev I."/>
        </authorList>
    </citation>
    <scope>NUCLEOTIDE SEQUENCE</scope>
    <source>
        <strain evidence="11">CBS 107.79</strain>
    </source>
</reference>
<evidence type="ECO:0000256" key="7">
    <source>
        <dbReference type="ARBA" id="ARBA00022833"/>
    </source>
</evidence>
<dbReference type="SMART" id="SM00355">
    <property type="entry name" value="ZnF_C2H2"/>
    <property type="match status" value="4"/>
</dbReference>
<proteinExistence type="inferred from homology"/>
<organism evidence="11 12">
    <name type="scientific">Bimuria novae-zelandiae CBS 107.79</name>
    <dbReference type="NCBI Taxonomy" id="1447943"/>
    <lineage>
        <taxon>Eukaryota</taxon>
        <taxon>Fungi</taxon>
        <taxon>Dikarya</taxon>
        <taxon>Ascomycota</taxon>
        <taxon>Pezizomycotina</taxon>
        <taxon>Dothideomycetes</taxon>
        <taxon>Pleosporomycetidae</taxon>
        <taxon>Pleosporales</taxon>
        <taxon>Massarineae</taxon>
        <taxon>Didymosphaeriaceae</taxon>
        <taxon>Bimuria</taxon>
    </lineage>
</organism>
<dbReference type="InterPro" id="IPR003604">
    <property type="entry name" value="Matrin/U1-like-C_Znf_C2H2"/>
</dbReference>
<dbReference type="EMBL" id="ML976737">
    <property type="protein sequence ID" value="KAF1967129.1"/>
    <property type="molecule type" value="Genomic_DNA"/>
</dbReference>
<evidence type="ECO:0000256" key="3">
    <source>
        <dbReference type="ARBA" id="ARBA00022517"/>
    </source>
</evidence>
<evidence type="ECO:0000313" key="12">
    <source>
        <dbReference type="Proteomes" id="UP000800036"/>
    </source>
</evidence>